<organism evidence="1 2">
    <name type="scientific">Lymnaea stagnalis</name>
    <name type="common">Great pond snail</name>
    <name type="synonym">Helix stagnalis</name>
    <dbReference type="NCBI Taxonomy" id="6523"/>
    <lineage>
        <taxon>Eukaryota</taxon>
        <taxon>Metazoa</taxon>
        <taxon>Spiralia</taxon>
        <taxon>Lophotrochozoa</taxon>
        <taxon>Mollusca</taxon>
        <taxon>Gastropoda</taxon>
        <taxon>Heterobranchia</taxon>
        <taxon>Euthyneura</taxon>
        <taxon>Panpulmonata</taxon>
        <taxon>Hygrophila</taxon>
        <taxon>Lymnaeoidea</taxon>
        <taxon>Lymnaeidae</taxon>
        <taxon>Lymnaea</taxon>
    </lineage>
</organism>
<reference evidence="1 2" key="1">
    <citation type="submission" date="2024-04" db="EMBL/GenBank/DDBJ databases">
        <authorList>
            <consortium name="Genoscope - CEA"/>
            <person name="William W."/>
        </authorList>
    </citation>
    <scope>NUCLEOTIDE SEQUENCE [LARGE SCALE GENOMIC DNA]</scope>
</reference>
<sequence length="101" mass="11397">MADEAEEWEAAETGICVDIGCNDVTEEREIKFKDEDNGQETTVKGERERILGELGQPVNNCAWVMVFSNNSTKRMNDNALVATYKDDLTQCQSIRTVYSQV</sequence>
<comment type="caution">
    <text evidence="1">The sequence shown here is derived from an EMBL/GenBank/DDBJ whole genome shotgun (WGS) entry which is preliminary data.</text>
</comment>
<accession>A0AAV2I447</accession>
<proteinExistence type="predicted"/>
<name>A0AAV2I447_LYMST</name>
<gene>
    <name evidence="1" type="ORF">GSLYS_00014352001</name>
</gene>
<dbReference type="EMBL" id="CAXITT010000395">
    <property type="protein sequence ID" value="CAL1540703.1"/>
    <property type="molecule type" value="Genomic_DNA"/>
</dbReference>
<protein>
    <submittedName>
        <fullName evidence="1">Uncharacterized protein</fullName>
    </submittedName>
</protein>
<evidence type="ECO:0000313" key="2">
    <source>
        <dbReference type="Proteomes" id="UP001497497"/>
    </source>
</evidence>
<keyword evidence="2" id="KW-1185">Reference proteome</keyword>
<dbReference type="AlphaFoldDB" id="A0AAV2I447"/>
<evidence type="ECO:0000313" key="1">
    <source>
        <dbReference type="EMBL" id="CAL1540703.1"/>
    </source>
</evidence>
<dbReference type="Proteomes" id="UP001497497">
    <property type="component" value="Unassembled WGS sequence"/>
</dbReference>